<dbReference type="EMBL" id="LGUE01000004">
    <property type="protein sequence ID" value="KON85018.1"/>
    <property type="molecule type" value="Genomic_DNA"/>
</dbReference>
<evidence type="ECO:0000256" key="1">
    <source>
        <dbReference type="SAM" id="Phobius"/>
    </source>
</evidence>
<accession>A0A0M0G5H3</accession>
<dbReference type="OrthoDB" id="2862147at2"/>
<proteinExistence type="predicted"/>
<gene>
    <name evidence="2" type="ORF">AF331_13575</name>
</gene>
<name>A0A0M0G5H3_9BACI</name>
<dbReference type="Proteomes" id="UP000037405">
    <property type="component" value="Unassembled WGS sequence"/>
</dbReference>
<reference evidence="3" key="1">
    <citation type="submission" date="2015-07" db="EMBL/GenBank/DDBJ databases">
        <title>Fjat-14235 jcm11544.</title>
        <authorList>
            <person name="Liu B."/>
            <person name="Wang J."/>
            <person name="Zhu Y."/>
            <person name="Liu G."/>
            <person name="Chen Q."/>
            <person name="Chen Z."/>
            <person name="Lan J."/>
            <person name="Che J."/>
            <person name="Ge C."/>
            <person name="Shi H."/>
            <person name="Pan Z."/>
            <person name="Liu X."/>
        </authorList>
    </citation>
    <scope>NUCLEOTIDE SEQUENCE [LARGE SCALE GENOMIC DNA]</scope>
    <source>
        <strain evidence="3">JCM 11544</strain>
    </source>
</reference>
<keyword evidence="1" id="KW-0812">Transmembrane</keyword>
<keyword evidence="1" id="KW-1133">Transmembrane helix</keyword>
<organism evidence="2 3">
    <name type="scientific">Rossellomorea marisflavi</name>
    <dbReference type="NCBI Taxonomy" id="189381"/>
    <lineage>
        <taxon>Bacteria</taxon>
        <taxon>Bacillati</taxon>
        <taxon>Bacillota</taxon>
        <taxon>Bacilli</taxon>
        <taxon>Bacillales</taxon>
        <taxon>Bacillaceae</taxon>
        <taxon>Rossellomorea</taxon>
    </lineage>
</organism>
<sequence length="225" mass="25736">MSEGNENIRFPSYEPVSMKQGEKEDVYARLVESMEKKGRKKQRLVPTLLTALLAALFILAGGNLLLNTVMTDQTASQEGEIKEVLERIFTGPDDELESLMEQEDRYIEEGNSEEYFDLFLSYYKDLFRPYMSPDTIEQYVNEEKITFPYYAHSSGCKLKAEKIVVKENETVQGSFTFTVKVVYSRDGDERGTVDLSGDITVNDQGLVESIRFRDKGVGELMEKVR</sequence>
<dbReference type="PATRIC" id="fig|189381.12.peg.2775"/>
<comment type="caution">
    <text evidence="2">The sequence shown here is derived from an EMBL/GenBank/DDBJ whole genome shotgun (WGS) entry which is preliminary data.</text>
</comment>
<dbReference type="RefSeq" id="WP_053428620.1">
    <property type="nucleotide sequence ID" value="NZ_LGUE01000004.1"/>
</dbReference>
<protein>
    <submittedName>
        <fullName evidence="2">Uncharacterized protein</fullName>
    </submittedName>
</protein>
<evidence type="ECO:0000313" key="3">
    <source>
        <dbReference type="Proteomes" id="UP000037405"/>
    </source>
</evidence>
<evidence type="ECO:0000313" key="2">
    <source>
        <dbReference type="EMBL" id="KON85018.1"/>
    </source>
</evidence>
<keyword evidence="1" id="KW-0472">Membrane</keyword>
<keyword evidence="3" id="KW-1185">Reference proteome</keyword>
<feature type="transmembrane region" description="Helical" evidence="1">
    <location>
        <begin position="44"/>
        <end position="66"/>
    </location>
</feature>
<dbReference type="AlphaFoldDB" id="A0A0M0G5H3"/>